<accession>A0A919VAV9</accession>
<evidence type="ECO:0000256" key="1">
    <source>
        <dbReference type="SAM" id="MobiDB-lite"/>
    </source>
</evidence>
<name>A0A919VAV9_9ACTN</name>
<evidence type="ECO:0000313" key="4">
    <source>
        <dbReference type="Proteomes" id="UP000606172"/>
    </source>
</evidence>
<evidence type="ECO:0008006" key="5">
    <source>
        <dbReference type="Google" id="ProtNLM"/>
    </source>
</evidence>
<dbReference type="PROSITE" id="PS51257">
    <property type="entry name" value="PROKAR_LIPOPROTEIN"/>
    <property type="match status" value="1"/>
</dbReference>
<protein>
    <recommendedName>
        <fullName evidence="5">Lipoprotein</fullName>
    </recommendedName>
</protein>
<dbReference type="RefSeq" id="WP_380659490.1">
    <property type="nucleotide sequence ID" value="NZ_JBHLZQ010000011.1"/>
</dbReference>
<sequence length="192" mass="19465">MRIFDVARRTTAAGLTLMACGTAVACSSTEVIGSAESVGATPRTDSAPSDAQAAGPASSVTAKPADPRCDDRIKATRDVPKAMIAKNLLYGVGEGDVWFIAAEGGRWGERVEKSGAVYRGKFPLWVDGAKSPEVTVRGVAGTQGAGVASAAPTAEGLPGPLPMGIEIPASGCWEVTAIGTAGTARITVHIGR</sequence>
<proteinExistence type="predicted"/>
<keyword evidence="2" id="KW-0732">Signal</keyword>
<keyword evidence="4" id="KW-1185">Reference proteome</keyword>
<evidence type="ECO:0000256" key="2">
    <source>
        <dbReference type="SAM" id="SignalP"/>
    </source>
</evidence>
<reference evidence="3" key="1">
    <citation type="submission" date="2021-01" db="EMBL/GenBank/DDBJ databases">
        <title>Whole genome shotgun sequence of Sinosporangium siamense NBRC 109515.</title>
        <authorList>
            <person name="Komaki H."/>
            <person name="Tamura T."/>
        </authorList>
    </citation>
    <scope>NUCLEOTIDE SEQUENCE</scope>
    <source>
        <strain evidence="3">NBRC 109515</strain>
    </source>
</reference>
<dbReference type="Proteomes" id="UP000606172">
    <property type="component" value="Unassembled WGS sequence"/>
</dbReference>
<feature type="chain" id="PRO_5036996458" description="Lipoprotein" evidence="2">
    <location>
        <begin position="26"/>
        <end position="192"/>
    </location>
</feature>
<evidence type="ECO:0000313" key="3">
    <source>
        <dbReference type="EMBL" id="GII95822.1"/>
    </source>
</evidence>
<organism evidence="3 4">
    <name type="scientific">Sinosporangium siamense</name>
    <dbReference type="NCBI Taxonomy" id="1367973"/>
    <lineage>
        <taxon>Bacteria</taxon>
        <taxon>Bacillati</taxon>
        <taxon>Actinomycetota</taxon>
        <taxon>Actinomycetes</taxon>
        <taxon>Streptosporangiales</taxon>
        <taxon>Streptosporangiaceae</taxon>
        <taxon>Sinosporangium</taxon>
    </lineage>
</organism>
<gene>
    <name evidence="3" type="ORF">Ssi02_60530</name>
</gene>
<dbReference type="AlphaFoldDB" id="A0A919VAV9"/>
<comment type="caution">
    <text evidence="3">The sequence shown here is derived from an EMBL/GenBank/DDBJ whole genome shotgun (WGS) entry which is preliminary data.</text>
</comment>
<dbReference type="EMBL" id="BOOW01000038">
    <property type="protein sequence ID" value="GII95822.1"/>
    <property type="molecule type" value="Genomic_DNA"/>
</dbReference>
<feature type="region of interest" description="Disordered" evidence="1">
    <location>
        <begin position="37"/>
        <end position="67"/>
    </location>
</feature>
<feature type="signal peptide" evidence="2">
    <location>
        <begin position="1"/>
        <end position="25"/>
    </location>
</feature>